<dbReference type="EMBL" id="MU554589">
    <property type="protein sequence ID" value="KAI5615795.1"/>
    <property type="molecule type" value="Genomic_DNA"/>
</dbReference>
<evidence type="ECO:0000313" key="4">
    <source>
        <dbReference type="EMBL" id="KAI5615795.1"/>
    </source>
</evidence>
<evidence type="ECO:0000313" key="5">
    <source>
        <dbReference type="Proteomes" id="UP001205998"/>
    </source>
</evidence>
<evidence type="ECO:0000256" key="2">
    <source>
        <dbReference type="ARBA" id="ARBA00022737"/>
    </source>
</evidence>
<name>A0AAD5AGT1_SILAS</name>
<keyword evidence="5" id="KW-1185">Reference proteome</keyword>
<feature type="transmembrane region" description="Helical" evidence="3">
    <location>
        <begin position="136"/>
        <end position="152"/>
    </location>
</feature>
<dbReference type="Proteomes" id="UP001205998">
    <property type="component" value="Unassembled WGS sequence"/>
</dbReference>
<feature type="transmembrane region" description="Helical" evidence="3">
    <location>
        <begin position="80"/>
        <end position="98"/>
    </location>
</feature>
<proteinExistence type="predicted"/>
<keyword evidence="3" id="KW-0472">Membrane</keyword>
<keyword evidence="3" id="KW-1133">Transmembrane helix</keyword>
<sequence>MEEEQSSLLKTFLITYIFPEKCYEHLFLTLNLTHGPCLKIVLSKILSVWMLGELIAVFSHNSHSNLYTTQLPHRYYKQSFISGCVILSVYSGVMYLLISALIPKVVVMAMQEWSVLIIIISRMIQAGCNLNSGSTGQLSAASVFLVFLASLGRTFKSTQESGSLHVQAGVFSSCCSLLLLIQIHIYTKPQSNRDTTCRKKEE</sequence>
<keyword evidence="2" id="KW-0677">Repeat</keyword>
<protein>
    <submittedName>
        <fullName evidence="4">Mannose-P-dolichol utilization defect 1 protein</fullName>
    </submittedName>
</protein>
<dbReference type="GO" id="GO:0009312">
    <property type="term" value="P:oligosaccharide biosynthetic process"/>
    <property type="evidence" value="ECO:0007669"/>
    <property type="project" value="TreeGrafter"/>
</dbReference>
<dbReference type="AlphaFoldDB" id="A0AAD5AGT1"/>
<accession>A0AAD5AGT1</accession>
<evidence type="ECO:0000256" key="1">
    <source>
        <dbReference type="ARBA" id="ARBA00022448"/>
    </source>
</evidence>
<dbReference type="PANTHER" id="PTHR12226">
    <property type="entry name" value="MANNOSE-P-DOLICHOL UTILIZATION DEFECT 1 LEC35 -RELATED"/>
    <property type="match status" value="1"/>
</dbReference>
<feature type="transmembrane region" description="Helical" evidence="3">
    <location>
        <begin position="41"/>
        <end position="60"/>
    </location>
</feature>
<reference evidence="4" key="1">
    <citation type="submission" date="2018-07" db="EMBL/GenBank/DDBJ databases">
        <title>Comparative genomics of catfishes provides insights into carnivory and benthic adaptation.</title>
        <authorList>
            <person name="Zhang Y."/>
            <person name="Wang D."/>
            <person name="Peng Z."/>
            <person name="Zheng S."/>
            <person name="Shao F."/>
            <person name="Tao W."/>
        </authorList>
    </citation>
    <scope>NUCLEOTIDE SEQUENCE</scope>
    <source>
        <strain evidence="4">Chongqing</strain>
    </source>
</reference>
<evidence type="ECO:0000256" key="3">
    <source>
        <dbReference type="SAM" id="Phobius"/>
    </source>
</evidence>
<dbReference type="PANTHER" id="PTHR12226:SF2">
    <property type="entry name" value="MANNOSE-P-DOLICHOL UTILIZATION DEFECT 1 PROTEIN"/>
    <property type="match status" value="1"/>
</dbReference>
<organism evidence="4 5">
    <name type="scientific">Silurus asotus</name>
    <name type="common">Amur catfish</name>
    <name type="synonym">Parasilurus asotus</name>
    <dbReference type="NCBI Taxonomy" id="30991"/>
    <lineage>
        <taxon>Eukaryota</taxon>
        <taxon>Metazoa</taxon>
        <taxon>Chordata</taxon>
        <taxon>Craniata</taxon>
        <taxon>Vertebrata</taxon>
        <taxon>Euteleostomi</taxon>
        <taxon>Actinopterygii</taxon>
        <taxon>Neopterygii</taxon>
        <taxon>Teleostei</taxon>
        <taxon>Ostariophysi</taxon>
        <taxon>Siluriformes</taxon>
        <taxon>Siluridae</taxon>
        <taxon>Silurus</taxon>
    </lineage>
</organism>
<dbReference type="InterPro" id="IPR016817">
    <property type="entry name" value="MannP-dilichol_defect-1"/>
</dbReference>
<comment type="caution">
    <text evidence="4">The sequence shown here is derived from an EMBL/GenBank/DDBJ whole genome shotgun (WGS) entry which is preliminary data.</text>
</comment>
<gene>
    <name evidence="4" type="ORF">C0J50_0476</name>
</gene>
<feature type="transmembrane region" description="Helical" evidence="3">
    <location>
        <begin position="164"/>
        <end position="185"/>
    </location>
</feature>
<keyword evidence="3" id="KW-0812">Transmembrane</keyword>
<keyword evidence="1" id="KW-0813">Transport</keyword>